<comment type="caution">
    <text evidence="3">The sequence shown here is derived from an EMBL/GenBank/DDBJ whole genome shotgun (WGS) entry which is preliminary data.</text>
</comment>
<evidence type="ECO:0000313" key="4">
    <source>
        <dbReference type="Proteomes" id="UP000756921"/>
    </source>
</evidence>
<dbReference type="AlphaFoldDB" id="A0A9P6KMG5"/>
<dbReference type="SUPFAM" id="SSF46565">
    <property type="entry name" value="Chaperone J-domain"/>
    <property type="match status" value="1"/>
</dbReference>
<dbReference type="PROSITE" id="PS50076">
    <property type="entry name" value="DNAJ_2"/>
    <property type="match status" value="1"/>
</dbReference>
<evidence type="ECO:0000259" key="2">
    <source>
        <dbReference type="PROSITE" id="PS50076"/>
    </source>
</evidence>
<reference evidence="3" key="1">
    <citation type="journal article" date="2020" name="Mol. Plant Microbe Interact.">
        <title>Genome Sequence of the Biocontrol Agent Coniothyrium minitans strain Conio (IMI 134523).</title>
        <authorList>
            <person name="Patel D."/>
            <person name="Shittu T.A."/>
            <person name="Baroncelli R."/>
            <person name="Muthumeenakshi S."/>
            <person name="Osborne T.H."/>
            <person name="Janganan T.K."/>
            <person name="Sreenivasaprasad S."/>
        </authorList>
    </citation>
    <scope>NUCLEOTIDE SEQUENCE</scope>
    <source>
        <strain evidence="3">Conio</strain>
    </source>
</reference>
<sequence length="312" mass="35567">MLSRKPALLLSSYSSLNYHCSSPATGCAASCRPLLSHDKPPHTHPHVHLYTHPHTHPHAHPRPRTYAQHAHGDEADLSWPDAVPPHPSPTPYQILHCKRDQAYTKHRFYSLVKLYHPDRSDAASPAVHLPHAVRLERYRLLVAAHTILSDDTKRKAYDAWGLGWSGHHQTPSHVHPCGYEQRQWTHDPSQNATWEDWERWHHRESGTEAPRDLNISTFAFVSLVFAMVTLGGVLQGTRANAFGSSVMEQRDKIHREASIELARSKRATMSGDRNERIRTFLEHRDATLVGEDSYQRLLPPSETCLPDTVRKR</sequence>
<dbReference type="CDD" id="cd06257">
    <property type="entry name" value="DnaJ"/>
    <property type="match status" value="1"/>
</dbReference>
<dbReference type="Proteomes" id="UP000756921">
    <property type="component" value="Unassembled WGS sequence"/>
</dbReference>
<dbReference type="InterPro" id="IPR001623">
    <property type="entry name" value="DnaJ_domain"/>
</dbReference>
<dbReference type="OrthoDB" id="445556at2759"/>
<gene>
    <name evidence="3" type="ORF">PMIN01_10471</name>
</gene>
<keyword evidence="4" id="KW-1185">Reference proteome</keyword>
<protein>
    <submittedName>
        <fullName evidence="3">Hsp40 co-chaperone</fullName>
    </submittedName>
</protein>
<organism evidence="3 4">
    <name type="scientific">Paraphaeosphaeria minitans</name>
    <dbReference type="NCBI Taxonomy" id="565426"/>
    <lineage>
        <taxon>Eukaryota</taxon>
        <taxon>Fungi</taxon>
        <taxon>Dikarya</taxon>
        <taxon>Ascomycota</taxon>
        <taxon>Pezizomycotina</taxon>
        <taxon>Dothideomycetes</taxon>
        <taxon>Pleosporomycetidae</taxon>
        <taxon>Pleosporales</taxon>
        <taxon>Massarineae</taxon>
        <taxon>Didymosphaeriaceae</taxon>
        <taxon>Paraphaeosphaeria</taxon>
    </lineage>
</organism>
<evidence type="ECO:0000256" key="1">
    <source>
        <dbReference type="SAM" id="MobiDB-lite"/>
    </source>
</evidence>
<accession>A0A9P6KMG5</accession>
<name>A0A9P6KMG5_9PLEO</name>
<dbReference type="InterPro" id="IPR050817">
    <property type="entry name" value="DjlA_DnaK_co-chaperone"/>
</dbReference>
<dbReference type="EMBL" id="WJXW01000012">
    <property type="protein sequence ID" value="KAF9731454.1"/>
    <property type="molecule type" value="Genomic_DNA"/>
</dbReference>
<dbReference type="Gene3D" id="1.10.287.110">
    <property type="entry name" value="DnaJ domain"/>
    <property type="match status" value="1"/>
</dbReference>
<dbReference type="InterPro" id="IPR036869">
    <property type="entry name" value="J_dom_sf"/>
</dbReference>
<dbReference type="PANTHER" id="PTHR24074">
    <property type="entry name" value="CO-CHAPERONE PROTEIN DJLA"/>
    <property type="match status" value="1"/>
</dbReference>
<feature type="region of interest" description="Disordered" evidence="1">
    <location>
        <begin position="52"/>
        <end position="83"/>
    </location>
</feature>
<feature type="compositionally biased region" description="Basic residues" evidence="1">
    <location>
        <begin position="52"/>
        <end position="63"/>
    </location>
</feature>
<dbReference type="Pfam" id="PF00226">
    <property type="entry name" value="DnaJ"/>
    <property type="match status" value="1"/>
</dbReference>
<evidence type="ECO:0000313" key="3">
    <source>
        <dbReference type="EMBL" id="KAF9731454.1"/>
    </source>
</evidence>
<feature type="domain" description="J" evidence="2">
    <location>
        <begin position="90"/>
        <end position="161"/>
    </location>
</feature>
<proteinExistence type="predicted"/>